<dbReference type="PANTHER" id="PTHR21528:SF0">
    <property type="entry name" value="DEHYDRODOLICHYL DIPHOSPHATE SYNTHASE COMPLEX SUBUNIT NUS1"/>
    <property type="match status" value="1"/>
</dbReference>
<keyword evidence="10" id="KW-1133">Transmembrane helix</keyword>
<keyword evidence="8" id="KW-0256">Endoplasmic reticulum</keyword>
<evidence type="ECO:0000256" key="1">
    <source>
        <dbReference type="ARBA" id="ARBA00001946"/>
    </source>
</evidence>
<name>A0A9P6W207_RHOMI</name>
<evidence type="ECO:0000256" key="9">
    <source>
        <dbReference type="ARBA" id="ARBA00022842"/>
    </source>
</evidence>
<evidence type="ECO:0000256" key="2">
    <source>
        <dbReference type="ARBA" id="ARBA00004586"/>
    </source>
</evidence>
<evidence type="ECO:0000256" key="7">
    <source>
        <dbReference type="ARBA" id="ARBA00022692"/>
    </source>
</evidence>
<comment type="pathway">
    <text evidence="3">Protein modification; protein glycosylation.</text>
</comment>
<keyword evidence="6" id="KW-0808">Transferase</keyword>
<dbReference type="InterPro" id="IPR038887">
    <property type="entry name" value="Nus1/NgBR"/>
</dbReference>
<dbReference type="OrthoDB" id="3057168at2759"/>
<gene>
    <name evidence="14" type="ORF">C6P46_004636</name>
</gene>
<dbReference type="PANTHER" id="PTHR21528">
    <property type="entry name" value="DEHYDRODOLICHYL DIPHOSPHATE SYNTHASE COMPLEX SUBUNIT NUS1"/>
    <property type="match status" value="1"/>
</dbReference>
<evidence type="ECO:0000256" key="4">
    <source>
        <dbReference type="ARBA" id="ARBA00005432"/>
    </source>
</evidence>
<dbReference type="InterPro" id="IPR036424">
    <property type="entry name" value="UPP_synth-like_sf"/>
</dbReference>
<reference evidence="14 15" key="1">
    <citation type="submission" date="2020-11" db="EMBL/GenBank/DDBJ databases">
        <title>Kefir isolates.</title>
        <authorList>
            <person name="Marcisauskas S."/>
            <person name="Kim Y."/>
            <person name="Blasche S."/>
        </authorList>
    </citation>
    <scope>NUCLEOTIDE SEQUENCE [LARGE SCALE GENOMIC DNA]</scope>
    <source>
        <strain evidence="14 15">KR</strain>
    </source>
</reference>
<proteinExistence type="inferred from homology"/>
<organism evidence="14 15">
    <name type="scientific">Rhodotorula mucilaginosa</name>
    <name type="common">Yeast</name>
    <name type="synonym">Rhodotorula rubra</name>
    <dbReference type="NCBI Taxonomy" id="5537"/>
    <lineage>
        <taxon>Eukaryota</taxon>
        <taxon>Fungi</taxon>
        <taxon>Dikarya</taxon>
        <taxon>Basidiomycota</taxon>
        <taxon>Pucciniomycotina</taxon>
        <taxon>Microbotryomycetes</taxon>
        <taxon>Sporidiobolales</taxon>
        <taxon>Sporidiobolaceae</taxon>
        <taxon>Rhodotorula</taxon>
    </lineage>
</organism>
<comment type="subcellular location">
    <subcellularLocation>
        <location evidence="2">Endoplasmic reticulum membrane</location>
    </subcellularLocation>
</comment>
<evidence type="ECO:0000256" key="3">
    <source>
        <dbReference type="ARBA" id="ARBA00004922"/>
    </source>
</evidence>
<evidence type="ECO:0000313" key="15">
    <source>
        <dbReference type="Proteomes" id="UP000777482"/>
    </source>
</evidence>
<keyword evidence="15" id="KW-1185">Reference proteome</keyword>
<feature type="region of interest" description="Disordered" evidence="13">
    <location>
        <begin position="151"/>
        <end position="178"/>
    </location>
</feature>
<protein>
    <recommendedName>
        <fullName evidence="5">ditrans,polycis-polyprenyl diphosphate synthase [(2E,6E)-farnesyldiphosphate specific]</fullName>
        <ecNumber evidence="5">2.5.1.87</ecNumber>
    </recommendedName>
</protein>
<feature type="region of interest" description="Disordered" evidence="13">
    <location>
        <begin position="217"/>
        <end position="248"/>
    </location>
</feature>
<evidence type="ECO:0000313" key="14">
    <source>
        <dbReference type="EMBL" id="KAG0660336.1"/>
    </source>
</evidence>
<evidence type="ECO:0000256" key="12">
    <source>
        <dbReference type="ARBA" id="ARBA00047353"/>
    </source>
</evidence>
<comment type="caution">
    <text evidence="14">The sequence shown here is derived from an EMBL/GenBank/DDBJ whole genome shotgun (WGS) entry which is preliminary data.</text>
</comment>
<dbReference type="GO" id="GO:0045547">
    <property type="term" value="F:ditrans,polycis-polyprenyl diphosphate synthase [(2E,6E)-farnesyl diphosphate specific] activity"/>
    <property type="evidence" value="ECO:0007669"/>
    <property type="project" value="UniProtKB-EC"/>
</dbReference>
<evidence type="ECO:0000256" key="10">
    <source>
        <dbReference type="ARBA" id="ARBA00022989"/>
    </source>
</evidence>
<dbReference type="EMBL" id="PUHQ01000045">
    <property type="protein sequence ID" value="KAG0660336.1"/>
    <property type="molecule type" value="Genomic_DNA"/>
</dbReference>
<evidence type="ECO:0000256" key="13">
    <source>
        <dbReference type="SAM" id="MobiDB-lite"/>
    </source>
</evidence>
<keyword evidence="9" id="KW-0460">Magnesium</keyword>
<comment type="catalytic activity">
    <reaction evidence="12">
        <text>n isopentenyl diphosphate + (2E,6E)-farnesyl diphosphate = a di-trans,poly-cis-polyprenyl diphosphate + n diphosphate</text>
        <dbReference type="Rhea" id="RHEA:53008"/>
        <dbReference type="Rhea" id="RHEA-COMP:19494"/>
        <dbReference type="ChEBI" id="CHEBI:33019"/>
        <dbReference type="ChEBI" id="CHEBI:128769"/>
        <dbReference type="ChEBI" id="CHEBI:136960"/>
        <dbReference type="ChEBI" id="CHEBI:175763"/>
        <dbReference type="EC" id="2.5.1.87"/>
    </reaction>
</comment>
<evidence type="ECO:0000256" key="11">
    <source>
        <dbReference type="ARBA" id="ARBA00023136"/>
    </source>
</evidence>
<comment type="similarity">
    <text evidence="4">Belongs to the UPP synthase family.</text>
</comment>
<accession>A0A9P6W207</accession>
<dbReference type="GO" id="GO:0005789">
    <property type="term" value="C:endoplasmic reticulum membrane"/>
    <property type="evidence" value="ECO:0007669"/>
    <property type="project" value="UniProtKB-SubCell"/>
</dbReference>
<evidence type="ECO:0000256" key="5">
    <source>
        <dbReference type="ARBA" id="ARBA00012596"/>
    </source>
</evidence>
<dbReference type="EC" id="2.5.1.87" evidence="5"/>
<sequence>MSLTVQRLLYPLHLAVLVSLHAVLATSRATRLAFRLGHLVFRPWFPRRRRSAPASSLSDDLADQRWSKLPRHLAVSLVSGGQGGEQRQRHVGILQNLLQWSRQLGVTTLSVYDETGYAEALNFQIISKEDDIELEGMVTLAEPWVAAKSGVATSPAGEGARTPRTAEEDASADSSTTLVAEESLCPSHLRLNLLSRAAGRPRLARLAQDLAVRVRNSGEELTTERVAEQVDGKSSSNRTETAQRRSPRSIANLQLSRSANRISYSSSEVPTYVCMDSRPGSSASPRCNQEEGKVGDSAVVVSVILQVNGPDDPPLATLYIRQRLHTKLEERRDELRHMYQGILRLQPGHH</sequence>
<dbReference type="Proteomes" id="UP000777482">
    <property type="component" value="Unassembled WGS sequence"/>
</dbReference>
<evidence type="ECO:0000256" key="6">
    <source>
        <dbReference type="ARBA" id="ARBA00022679"/>
    </source>
</evidence>
<comment type="cofactor">
    <cofactor evidence="1">
        <name>Mg(2+)</name>
        <dbReference type="ChEBI" id="CHEBI:18420"/>
    </cofactor>
</comment>
<evidence type="ECO:0000256" key="8">
    <source>
        <dbReference type="ARBA" id="ARBA00022824"/>
    </source>
</evidence>
<dbReference type="SUPFAM" id="SSF64005">
    <property type="entry name" value="Undecaprenyl diphosphate synthase"/>
    <property type="match status" value="1"/>
</dbReference>
<keyword evidence="7" id="KW-0812">Transmembrane</keyword>
<dbReference type="AlphaFoldDB" id="A0A9P6W207"/>
<dbReference type="GO" id="GO:1904423">
    <property type="term" value="C:dehydrodolichyl diphosphate synthase complex"/>
    <property type="evidence" value="ECO:0007669"/>
    <property type="project" value="InterPro"/>
</dbReference>
<feature type="compositionally biased region" description="Basic and acidic residues" evidence="13">
    <location>
        <begin position="217"/>
        <end position="231"/>
    </location>
</feature>
<keyword evidence="11" id="KW-0472">Membrane</keyword>